<reference evidence="1" key="2">
    <citation type="journal article" date="2015" name="Fish Shellfish Immunol.">
        <title>Early steps in the European eel (Anguilla anguilla)-Vibrio vulnificus interaction in the gills: Role of the RtxA13 toxin.</title>
        <authorList>
            <person name="Callol A."/>
            <person name="Pajuelo D."/>
            <person name="Ebbesson L."/>
            <person name="Teles M."/>
            <person name="MacKenzie S."/>
            <person name="Amaro C."/>
        </authorList>
    </citation>
    <scope>NUCLEOTIDE SEQUENCE</scope>
</reference>
<organism evidence="1">
    <name type="scientific">Anguilla anguilla</name>
    <name type="common">European freshwater eel</name>
    <name type="synonym">Muraena anguilla</name>
    <dbReference type="NCBI Taxonomy" id="7936"/>
    <lineage>
        <taxon>Eukaryota</taxon>
        <taxon>Metazoa</taxon>
        <taxon>Chordata</taxon>
        <taxon>Craniata</taxon>
        <taxon>Vertebrata</taxon>
        <taxon>Euteleostomi</taxon>
        <taxon>Actinopterygii</taxon>
        <taxon>Neopterygii</taxon>
        <taxon>Teleostei</taxon>
        <taxon>Anguilliformes</taxon>
        <taxon>Anguillidae</taxon>
        <taxon>Anguilla</taxon>
    </lineage>
</organism>
<sequence length="44" mass="4814">MCMNGSPQPLLCTLVVCGCGVKRTGWLASLRFRGEPWIAFTLLS</sequence>
<proteinExistence type="predicted"/>
<protein>
    <submittedName>
        <fullName evidence="1">Uncharacterized protein</fullName>
    </submittedName>
</protein>
<accession>A0A0E9VG84</accession>
<reference evidence="1" key="1">
    <citation type="submission" date="2014-11" db="EMBL/GenBank/DDBJ databases">
        <authorList>
            <person name="Amaro Gonzalez C."/>
        </authorList>
    </citation>
    <scope>NUCLEOTIDE SEQUENCE</scope>
</reference>
<dbReference type="AlphaFoldDB" id="A0A0E9VG84"/>
<name>A0A0E9VG84_ANGAN</name>
<dbReference type="EMBL" id="GBXM01032364">
    <property type="protein sequence ID" value="JAH76213.1"/>
    <property type="molecule type" value="Transcribed_RNA"/>
</dbReference>
<evidence type="ECO:0000313" key="1">
    <source>
        <dbReference type="EMBL" id="JAH76213.1"/>
    </source>
</evidence>